<dbReference type="Proteomes" id="UP000275846">
    <property type="component" value="Unassembled WGS sequence"/>
</dbReference>
<dbReference type="GO" id="GO:0019433">
    <property type="term" value="P:triglyceride catabolic process"/>
    <property type="evidence" value="ECO:0007669"/>
    <property type="project" value="TreeGrafter"/>
</dbReference>
<dbReference type="GO" id="GO:0016020">
    <property type="term" value="C:membrane"/>
    <property type="evidence" value="ECO:0007669"/>
    <property type="project" value="TreeGrafter"/>
</dbReference>
<dbReference type="AlphaFoldDB" id="A0A183TPT8"/>
<proteinExistence type="predicted"/>
<dbReference type="GO" id="GO:0005737">
    <property type="term" value="C:cytoplasm"/>
    <property type="evidence" value="ECO:0007669"/>
    <property type="project" value="TreeGrafter"/>
</dbReference>
<keyword evidence="2" id="KW-1185">Reference proteome</keyword>
<dbReference type="WBParaSite" id="SSLN_0001918301-mRNA-1">
    <property type="protein sequence ID" value="SSLN_0001918301-mRNA-1"/>
    <property type="gene ID" value="SSLN_0001918301"/>
</dbReference>
<dbReference type="OrthoDB" id="197155at2759"/>
<dbReference type="GO" id="GO:0005811">
    <property type="term" value="C:lipid droplet"/>
    <property type="evidence" value="ECO:0007669"/>
    <property type="project" value="TreeGrafter"/>
</dbReference>
<gene>
    <name evidence="1" type="ORF">SSLN_LOCUS18486</name>
</gene>
<reference evidence="3" key="1">
    <citation type="submission" date="2016-06" db="UniProtKB">
        <authorList>
            <consortium name="WormBaseParasite"/>
        </authorList>
    </citation>
    <scope>IDENTIFICATION</scope>
</reference>
<dbReference type="GO" id="GO:0004806">
    <property type="term" value="F:triacylglycerol lipase activity"/>
    <property type="evidence" value="ECO:0007669"/>
    <property type="project" value="TreeGrafter"/>
</dbReference>
<dbReference type="PANTHER" id="PTHR12406">
    <property type="entry name" value="CALCIUM-INDEPENDENT PHOSPHOLIPASE A2 IPLA2 -RELATED"/>
    <property type="match status" value="1"/>
</dbReference>
<protein>
    <submittedName>
        <fullName evidence="3">Pecanex-like protein</fullName>
    </submittedName>
</protein>
<accession>A0A183TPT8</accession>
<evidence type="ECO:0000313" key="2">
    <source>
        <dbReference type="Proteomes" id="UP000275846"/>
    </source>
</evidence>
<dbReference type="STRING" id="70667.A0A183TPT8"/>
<organism evidence="3">
    <name type="scientific">Schistocephalus solidus</name>
    <name type="common">Tapeworm</name>
    <dbReference type="NCBI Taxonomy" id="70667"/>
    <lineage>
        <taxon>Eukaryota</taxon>
        <taxon>Metazoa</taxon>
        <taxon>Spiralia</taxon>
        <taxon>Lophotrochozoa</taxon>
        <taxon>Platyhelminthes</taxon>
        <taxon>Cestoda</taxon>
        <taxon>Eucestoda</taxon>
        <taxon>Diphyllobothriidea</taxon>
        <taxon>Diphyllobothriidae</taxon>
        <taxon>Schistocephalus</taxon>
    </lineage>
</organism>
<dbReference type="GO" id="GO:0055088">
    <property type="term" value="P:lipid homeostasis"/>
    <property type="evidence" value="ECO:0007669"/>
    <property type="project" value="TreeGrafter"/>
</dbReference>
<sequence>MYLVGGPAASADPLWNSVFNFGAVLDKNTITVSPFCGDADICPRDDMWDSKELATVAGHIFLSQTSIILNWMNAKRIVNIVRPLSPKMQAELAVSGYDDALRFLLTRGFVACPMHRMPRAFGGRLRQSHSSSRLSAVRRTRKRRDMSIDLYENDSDRIKLNPDEEDAPLGSHVLAKENSNTTLTKSASRDLLCQLTDPLQTVFYKTTFGSRTLAVPQCLSCRSAMLSSYVSSLPSTIYNILAGSTDKEDASSSNNVQPQHPAFFSRLLDMVRSCVLDSVSPYPVSYVLAYFLRLLMSSAVFQVSVVQSITSA</sequence>
<evidence type="ECO:0000313" key="1">
    <source>
        <dbReference type="EMBL" id="VDM04872.1"/>
    </source>
</evidence>
<name>A0A183TPT8_SCHSO</name>
<dbReference type="EMBL" id="UYSU01044543">
    <property type="protein sequence ID" value="VDM04872.1"/>
    <property type="molecule type" value="Genomic_DNA"/>
</dbReference>
<dbReference type="PANTHER" id="PTHR12406:SF41">
    <property type="entry name" value="BRUMMER, ISOFORM B-RELATED"/>
    <property type="match status" value="1"/>
</dbReference>
<evidence type="ECO:0000313" key="3">
    <source>
        <dbReference type="WBParaSite" id="SSLN_0001918301-mRNA-1"/>
    </source>
</evidence>
<reference evidence="1 2" key="2">
    <citation type="submission" date="2018-11" db="EMBL/GenBank/DDBJ databases">
        <authorList>
            <consortium name="Pathogen Informatics"/>
        </authorList>
    </citation>
    <scope>NUCLEOTIDE SEQUENCE [LARGE SCALE GENOMIC DNA]</scope>
    <source>
        <strain evidence="1 2">NST_G2</strain>
    </source>
</reference>
<dbReference type="InterPro" id="IPR033562">
    <property type="entry name" value="PLPL"/>
</dbReference>